<accession>D8PLY1</accession>
<comment type="similarity">
    <text evidence="6">Belongs to the short-chain dehydrogenases/reductases (SDR) family. ERG27 subfamily.</text>
</comment>
<dbReference type="GO" id="GO:0000253">
    <property type="term" value="F:3-beta-hydroxysteroid 3-dehydrogenase (NADP+) activity"/>
    <property type="evidence" value="ECO:0007669"/>
    <property type="project" value="TreeGrafter"/>
</dbReference>
<evidence type="ECO:0000256" key="2">
    <source>
        <dbReference type="ARBA" id="ARBA00022857"/>
    </source>
</evidence>
<evidence type="ECO:0000256" key="1">
    <source>
        <dbReference type="ARBA" id="ARBA00022516"/>
    </source>
</evidence>
<feature type="compositionally biased region" description="Polar residues" evidence="8">
    <location>
        <begin position="347"/>
        <end position="362"/>
    </location>
</feature>
<dbReference type="FunCoup" id="D8PLY1">
    <property type="interactions" value="92"/>
</dbReference>
<keyword evidence="3" id="KW-0752">Steroid biosynthesis</keyword>
<sequence length="432" mass="48180">MAEKFRPVVLVTGANGGVGFATCQRLIAQLLEDNPSDAHPRSDNPTYSVIDAPAPPYEGLTLIMACRRRKNAEAAREDLLKTLDELVERNPTERARKFREELKVDIVDLDLGSLASVFAVARVLKERYLYISHLVFNAGGASFVRIDYSRVVKQLFTRGLLDLVTHPDFNVENVGETSADGLGWVWQFNVFGHYVLAHLLEPLLSSPLYPDDGRVIWTSSGEGDPRLFNLDDWQLTKTDRSYGSSKYQIQLIAGALDRRALDSQNGKRTRHLVSDPGVCYTKVAAVLTNVVLETFQYWLYYVARFFGSPVHTITAYRASIANVHLALVSLAWLTTWNPLSKATANGTSNDAANGHTDGTASANGGPHDTKSTVAKPPTYRPHVFHAHTDRWGAELVGVSEMQGWEEHAEDVEELMRRLEETFEEARGKFEAY</sequence>
<protein>
    <recommendedName>
        <fullName evidence="11">3-keto sterol reductase</fullName>
    </recommendedName>
</protein>
<dbReference type="VEuPathDB" id="FungiDB:SCHCODRAFT_02624672"/>
<dbReference type="GO" id="GO:0005789">
    <property type="term" value="C:endoplasmic reticulum membrane"/>
    <property type="evidence" value="ECO:0007669"/>
    <property type="project" value="TreeGrafter"/>
</dbReference>
<dbReference type="HOGENOM" id="CLU_029944_1_0_1"/>
<evidence type="ECO:0000256" key="5">
    <source>
        <dbReference type="ARBA" id="ARBA00023098"/>
    </source>
</evidence>
<keyword evidence="2" id="KW-0521">NADP</keyword>
<gene>
    <name evidence="9" type="ORF">SCHCODRAFT_80561</name>
</gene>
<dbReference type="GO" id="GO:0005811">
    <property type="term" value="C:lipid droplet"/>
    <property type="evidence" value="ECO:0007669"/>
    <property type="project" value="TreeGrafter"/>
</dbReference>
<dbReference type="eggNOG" id="KOG1478">
    <property type="taxonomic scope" value="Eukaryota"/>
</dbReference>
<feature type="region of interest" description="Disordered" evidence="8">
    <location>
        <begin position="347"/>
        <end position="376"/>
    </location>
</feature>
<dbReference type="STRING" id="578458.D8PLY1"/>
<evidence type="ECO:0000313" key="9">
    <source>
        <dbReference type="EMBL" id="EFJ02065.1"/>
    </source>
</evidence>
<name>D8PLY1_SCHCM</name>
<feature type="coiled-coil region" evidence="7">
    <location>
        <begin position="401"/>
        <end position="428"/>
    </location>
</feature>
<keyword evidence="7" id="KW-0175">Coiled coil</keyword>
<evidence type="ECO:0000256" key="4">
    <source>
        <dbReference type="ARBA" id="ARBA00023002"/>
    </source>
</evidence>
<dbReference type="EMBL" id="GL377302">
    <property type="protein sequence ID" value="EFJ02065.1"/>
    <property type="molecule type" value="Genomic_DNA"/>
</dbReference>
<keyword evidence="1" id="KW-0444">Lipid biosynthesis</keyword>
<reference evidence="9 10" key="1">
    <citation type="journal article" date="2010" name="Nat. Biotechnol.">
        <title>Genome sequence of the model mushroom Schizophyllum commune.</title>
        <authorList>
            <person name="Ohm R.A."/>
            <person name="de Jong J.F."/>
            <person name="Lugones L.G."/>
            <person name="Aerts A."/>
            <person name="Kothe E."/>
            <person name="Stajich J.E."/>
            <person name="de Vries R.P."/>
            <person name="Record E."/>
            <person name="Levasseur A."/>
            <person name="Baker S.E."/>
            <person name="Bartholomew K.A."/>
            <person name="Coutinho P.M."/>
            <person name="Erdmann S."/>
            <person name="Fowler T.J."/>
            <person name="Gathman A.C."/>
            <person name="Lombard V."/>
            <person name="Henrissat B."/>
            <person name="Knabe N."/>
            <person name="Kuees U."/>
            <person name="Lilly W.W."/>
            <person name="Lindquist E."/>
            <person name="Lucas S."/>
            <person name="Magnuson J.K."/>
            <person name="Piumi F."/>
            <person name="Raudaskoski M."/>
            <person name="Salamov A."/>
            <person name="Schmutz J."/>
            <person name="Schwarze F.W.M.R."/>
            <person name="vanKuyk P.A."/>
            <person name="Horton J.S."/>
            <person name="Grigoriev I.V."/>
            <person name="Woesten H.A.B."/>
        </authorList>
    </citation>
    <scope>NUCLEOTIDE SEQUENCE [LARGE SCALE GENOMIC DNA]</scope>
    <source>
        <strain evidence="10">H4-8 / FGSC 9210</strain>
    </source>
</reference>
<organism evidence="10">
    <name type="scientific">Schizophyllum commune (strain H4-8 / FGSC 9210)</name>
    <name type="common">Split gill fungus</name>
    <dbReference type="NCBI Taxonomy" id="578458"/>
    <lineage>
        <taxon>Eukaryota</taxon>
        <taxon>Fungi</taxon>
        <taxon>Dikarya</taxon>
        <taxon>Basidiomycota</taxon>
        <taxon>Agaricomycotina</taxon>
        <taxon>Agaricomycetes</taxon>
        <taxon>Agaricomycetidae</taxon>
        <taxon>Agaricales</taxon>
        <taxon>Schizophyllaceae</taxon>
        <taxon>Schizophyllum</taxon>
    </lineage>
</organism>
<keyword evidence="5" id="KW-0443">Lipid metabolism</keyword>
<dbReference type="Gene3D" id="3.40.50.720">
    <property type="entry name" value="NAD(P)-binding Rossmann-like Domain"/>
    <property type="match status" value="1"/>
</dbReference>
<keyword evidence="4" id="KW-0560">Oxidoreductase</keyword>
<dbReference type="GO" id="GO:0006694">
    <property type="term" value="P:steroid biosynthetic process"/>
    <property type="evidence" value="ECO:0007669"/>
    <property type="project" value="UniProtKB-KW"/>
</dbReference>
<evidence type="ECO:0000256" key="3">
    <source>
        <dbReference type="ARBA" id="ARBA00022955"/>
    </source>
</evidence>
<dbReference type="SUPFAM" id="SSF51735">
    <property type="entry name" value="NAD(P)-binding Rossmann-fold domains"/>
    <property type="match status" value="1"/>
</dbReference>
<evidence type="ECO:0000313" key="10">
    <source>
        <dbReference type="Proteomes" id="UP000007431"/>
    </source>
</evidence>
<dbReference type="InParanoid" id="D8PLY1"/>
<dbReference type="PANTHER" id="PTHR43647">
    <property type="entry name" value="DEHYDROGENASE"/>
    <property type="match status" value="1"/>
</dbReference>
<dbReference type="GO" id="GO:0005741">
    <property type="term" value="C:mitochondrial outer membrane"/>
    <property type="evidence" value="ECO:0007669"/>
    <property type="project" value="TreeGrafter"/>
</dbReference>
<evidence type="ECO:0000256" key="6">
    <source>
        <dbReference type="ARBA" id="ARBA00023593"/>
    </source>
</evidence>
<dbReference type="InterPro" id="IPR036291">
    <property type="entry name" value="NAD(P)-bd_dom_sf"/>
</dbReference>
<evidence type="ECO:0008006" key="11">
    <source>
        <dbReference type="Google" id="ProtNLM"/>
    </source>
</evidence>
<proteinExistence type="inferred from homology"/>
<dbReference type="InterPro" id="IPR051593">
    <property type="entry name" value="Ergosterol_Biosynth_ERG27"/>
</dbReference>
<keyword evidence="10" id="KW-1185">Reference proteome</keyword>
<dbReference type="Proteomes" id="UP000007431">
    <property type="component" value="Unassembled WGS sequence"/>
</dbReference>
<dbReference type="PANTHER" id="PTHR43647:SF1">
    <property type="entry name" value="3-KETO-STEROID REDUCTASE ERG27"/>
    <property type="match status" value="1"/>
</dbReference>
<evidence type="ECO:0000256" key="8">
    <source>
        <dbReference type="SAM" id="MobiDB-lite"/>
    </source>
</evidence>
<dbReference type="AlphaFoldDB" id="D8PLY1"/>
<dbReference type="OMA" id="WTGINWP"/>
<evidence type="ECO:0000256" key="7">
    <source>
        <dbReference type="SAM" id="Coils"/>
    </source>
</evidence>